<dbReference type="EMBL" id="MT711187">
    <property type="protein sequence ID" value="QTP72365.1"/>
    <property type="molecule type" value="Genomic_RNA"/>
</dbReference>
<evidence type="ECO:0000313" key="2">
    <source>
        <dbReference type="EMBL" id="QTP72365.1"/>
    </source>
</evidence>
<evidence type="ECO:0000256" key="1">
    <source>
        <dbReference type="SAM" id="MobiDB-lite"/>
    </source>
</evidence>
<feature type="region of interest" description="Disordered" evidence="1">
    <location>
        <begin position="656"/>
        <end position="707"/>
    </location>
</feature>
<feature type="region of interest" description="Disordered" evidence="1">
    <location>
        <begin position="139"/>
        <end position="159"/>
    </location>
</feature>
<feature type="compositionally biased region" description="Low complexity" evidence="1">
    <location>
        <begin position="679"/>
        <end position="692"/>
    </location>
</feature>
<reference evidence="2" key="1">
    <citation type="submission" date="2020-07" db="EMBL/GenBank/DDBJ databases">
        <title>Novel mycoviruses discovered in the mycovirome of a necrotrophic fungus.</title>
        <authorList>
            <person name="Ruiz-Padilla A."/>
            <person name="Rodriguez-Romero J."/>
            <person name="Gomez-Cid I."/>
            <person name="Pacifico D."/>
            <person name="Ayllon M.A."/>
        </authorList>
    </citation>
    <scope>NUCLEOTIDE SEQUENCE</scope>
    <source>
        <strain evidence="2">BCS8_DN9735</strain>
    </source>
</reference>
<sequence>MLWNPLEYITDEPVTHVLDLDELTHLGRETSRIAEQQDVIITQATSKVVGREVGDDRACLCRTVFPLVASLMAQEKVVHMVTSWPDTSIRRKSWNFCETTSGPLTDPSQGFDFVRKTGDFSNLGFNDSVILRIISDVQKGSGDDHSSTQPGKMSMLGSRLATPRRENRKYWMLASIFQDAMLCTHKASEPKYLPPVMGGTGVTALFDNPNNVFLYVLAYKGGSYRRIYATACGEMRDYLYNLERGVQSAPILCPRLREKQEYFWGTYDNFVFVPRESAVTNGLTPPEPLYERTGGQNLYQNFENRLIRTRHIVTRRQAQVEWEHTRRLESIFHGVFDNMEKFSSLDKERSKTLRARYDGALNANAALQNLLNREAGRGDAMKLMGSDNFLTVTSGKLDFTREDASWVYMNGQGENYSLRDVSLSEDMFVREEVSLEETFKVGGLPLRPFMVTGAKQRLTKTKVGLYNISSTMEEWAEDLIGRLLTERSLRGRPLRPVELGPIFMVNPEWVNDDTGLIGKCHELFSNSKGARQEVCLVSGDRKLANKMAETCNVKVIRLSPQEFVRLARLDGIEISSNTPLSFMERHVGKRQILVDTGSVSAASTKMVEERGVQYNRVVRSTGWSGHTRISEVTLSRVYRVNMRLETHVPVTRPKIWRSGSRPGESVYSSHESWKETRSGRSSSSSWWRTGSTPELPSRTKRKGGLIE</sequence>
<name>A0A8A8QIC8_9VIRU</name>
<proteinExistence type="predicted"/>
<protein>
    <submittedName>
        <fullName evidence="2">Uncharacterized protein</fullName>
    </submittedName>
</protein>
<accession>A0A8A8QIC8</accession>
<organism evidence="2">
    <name type="scientific">Botrytis cinerea binarnavirus 5</name>
    <dbReference type="NCBI Taxonomy" id="2802529"/>
    <lineage>
        <taxon>Viruses</taxon>
        <taxon>Riboviria</taxon>
        <taxon>Orthornavirae</taxon>
        <taxon>Lenarviricota</taxon>
        <taxon>Amabiliviricetes</taxon>
        <taxon>Wolframvirales</taxon>
        <taxon>Splipalmiviridae</taxon>
        <taxon>Jakapalmivirus</taxon>
        <taxon>Jakapalmivirus sclerotiniae</taxon>
    </lineage>
</organism>
<feature type="compositionally biased region" description="Basic residues" evidence="1">
    <location>
        <begin position="698"/>
        <end position="707"/>
    </location>
</feature>